<sequence length="173" mass="19656">ILTLEELKSLRKKYNVKLKNLQKSDSGIYTAKTVAPTEQKLSEYNVTVQDPVSQPYLYIDSVSSTSSSCNFTAICSTEDSSIRSSIRCDNKICHQDEGKRSVVTQSGASLHMFLSHSSIICNSSNQVSWSEKIVEIQQNVQISNLKVFYLFKRHHKCFRSKTLRDERMAHLEG</sequence>
<dbReference type="Gene3D" id="2.60.40.10">
    <property type="entry name" value="Immunoglobulins"/>
    <property type="match status" value="1"/>
</dbReference>
<evidence type="ECO:0000256" key="4">
    <source>
        <dbReference type="ARBA" id="ARBA00023180"/>
    </source>
</evidence>
<dbReference type="GO" id="GO:0016020">
    <property type="term" value="C:membrane"/>
    <property type="evidence" value="ECO:0007669"/>
    <property type="project" value="UniProtKB-SubCell"/>
</dbReference>
<organism evidence="5 6">
    <name type="scientific">Fundulus heteroclitus</name>
    <name type="common">Killifish</name>
    <name type="synonym">Mummichog</name>
    <dbReference type="NCBI Taxonomy" id="8078"/>
    <lineage>
        <taxon>Eukaryota</taxon>
        <taxon>Metazoa</taxon>
        <taxon>Chordata</taxon>
        <taxon>Craniata</taxon>
        <taxon>Vertebrata</taxon>
        <taxon>Euteleostomi</taxon>
        <taxon>Actinopterygii</taxon>
        <taxon>Neopterygii</taxon>
        <taxon>Teleostei</taxon>
        <taxon>Neoteleostei</taxon>
        <taxon>Acanthomorphata</taxon>
        <taxon>Ovalentaria</taxon>
        <taxon>Atherinomorphae</taxon>
        <taxon>Cyprinodontiformes</taxon>
        <taxon>Fundulidae</taxon>
        <taxon>Fundulus</taxon>
    </lineage>
</organism>
<dbReference type="GeneTree" id="ENSGT01000000214758"/>
<dbReference type="InterPro" id="IPR013783">
    <property type="entry name" value="Ig-like_fold"/>
</dbReference>
<evidence type="ECO:0000256" key="1">
    <source>
        <dbReference type="ARBA" id="ARBA00004370"/>
    </source>
</evidence>
<evidence type="ECO:0000256" key="2">
    <source>
        <dbReference type="ARBA" id="ARBA00022729"/>
    </source>
</evidence>
<keyword evidence="4" id="KW-0325">Glycoprotein</keyword>
<protein>
    <submittedName>
        <fullName evidence="5">Uncharacterized protein</fullName>
    </submittedName>
</protein>
<evidence type="ECO:0000256" key="3">
    <source>
        <dbReference type="ARBA" id="ARBA00023136"/>
    </source>
</evidence>
<dbReference type="InterPro" id="IPR015631">
    <property type="entry name" value="CD2/SLAM_rcpt"/>
</dbReference>
<dbReference type="AlphaFoldDB" id="A0A3Q2NXX5"/>
<keyword evidence="6" id="KW-1185">Reference proteome</keyword>
<dbReference type="PANTHER" id="PTHR12080">
    <property type="entry name" value="SIGNALING LYMPHOCYTIC ACTIVATION MOLECULE"/>
    <property type="match status" value="1"/>
</dbReference>
<dbReference type="Proteomes" id="UP000265000">
    <property type="component" value="Unplaced"/>
</dbReference>
<reference evidence="5" key="1">
    <citation type="submission" date="2025-08" db="UniProtKB">
        <authorList>
            <consortium name="Ensembl"/>
        </authorList>
    </citation>
    <scope>IDENTIFICATION</scope>
</reference>
<keyword evidence="3" id="KW-0472">Membrane</keyword>
<keyword evidence="2" id="KW-0732">Signal</keyword>
<dbReference type="STRING" id="8078.ENSFHEP00000004105"/>
<dbReference type="Ensembl" id="ENSFHET00000009409.1">
    <property type="protein sequence ID" value="ENSFHEP00000004105.1"/>
    <property type="gene ID" value="ENSFHEG00000005019.1"/>
</dbReference>
<evidence type="ECO:0000313" key="5">
    <source>
        <dbReference type="Ensembl" id="ENSFHEP00000004105.1"/>
    </source>
</evidence>
<proteinExistence type="predicted"/>
<comment type="subcellular location">
    <subcellularLocation>
        <location evidence="1">Membrane</location>
    </subcellularLocation>
</comment>
<name>A0A3Q2NXX5_FUNHE</name>
<dbReference type="PANTHER" id="PTHR12080:SF80">
    <property type="entry name" value="IMMUNOGLOBULIN V-SET DOMAIN-CONTAINING PROTEIN"/>
    <property type="match status" value="1"/>
</dbReference>
<reference evidence="5" key="2">
    <citation type="submission" date="2025-09" db="UniProtKB">
        <authorList>
            <consortium name="Ensembl"/>
        </authorList>
    </citation>
    <scope>IDENTIFICATION</scope>
</reference>
<evidence type="ECO:0000313" key="6">
    <source>
        <dbReference type="Proteomes" id="UP000265000"/>
    </source>
</evidence>
<accession>A0A3Q2NXX5</accession>